<proteinExistence type="predicted"/>
<dbReference type="GO" id="GO:0005634">
    <property type="term" value="C:nucleus"/>
    <property type="evidence" value="ECO:0007669"/>
    <property type="project" value="UniProtKB-SubCell"/>
</dbReference>
<name>A0AAV0VXT6_9HEMI</name>
<dbReference type="Gene3D" id="1.10.10.60">
    <property type="entry name" value="Homeodomain-like"/>
    <property type="match status" value="1"/>
</dbReference>
<evidence type="ECO:0000256" key="1">
    <source>
        <dbReference type="ARBA" id="ARBA00004123"/>
    </source>
</evidence>
<dbReference type="AlphaFoldDB" id="A0AAV0VXT6"/>
<dbReference type="EMBL" id="CARXXK010000001">
    <property type="protein sequence ID" value="CAI6346471.1"/>
    <property type="molecule type" value="Genomic_DNA"/>
</dbReference>
<dbReference type="GO" id="GO:0003677">
    <property type="term" value="F:DNA binding"/>
    <property type="evidence" value="ECO:0007669"/>
    <property type="project" value="InterPro"/>
</dbReference>
<protein>
    <recommendedName>
        <fullName evidence="2">HTH psq-type domain-containing protein</fullName>
    </recommendedName>
</protein>
<organism evidence="3 4">
    <name type="scientific">Macrosiphum euphorbiae</name>
    <name type="common">potato aphid</name>
    <dbReference type="NCBI Taxonomy" id="13131"/>
    <lineage>
        <taxon>Eukaryota</taxon>
        <taxon>Metazoa</taxon>
        <taxon>Ecdysozoa</taxon>
        <taxon>Arthropoda</taxon>
        <taxon>Hexapoda</taxon>
        <taxon>Insecta</taxon>
        <taxon>Pterygota</taxon>
        <taxon>Neoptera</taxon>
        <taxon>Paraneoptera</taxon>
        <taxon>Hemiptera</taxon>
        <taxon>Sternorrhyncha</taxon>
        <taxon>Aphidomorpha</taxon>
        <taxon>Aphidoidea</taxon>
        <taxon>Aphididae</taxon>
        <taxon>Macrosiphini</taxon>
        <taxon>Macrosiphum</taxon>
    </lineage>
</organism>
<sequence length="71" mass="8265">MVRNYFWKSNRQSWLQDAMKYAILAVVEGSMTYDTPSSHYEVPRLSLQDRKKNVIEGTLNAQQCGLRDKTP</sequence>
<reference evidence="3 4" key="1">
    <citation type="submission" date="2023-01" db="EMBL/GenBank/DDBJ databases">
        <authorList>
            <person name="Whitehead M."/>
        </authorList>
    </citation>
    <scope>NUCLEOTIDE SEQUENCE [LARGE SCALE GENOMIC DNA]</scope>
</reference>
<evidence type="ECO:0000313" key="3">
    <source>
        <dbReference type="EMBL" id="CAI6346471.1"/>
    </source>
</evidence>
<keyword evidence="4" id="KW-1185">Reference proteome</keyword>
<dbReference type="InterPro" id="IPR009057">
    <property type="entry name" value="Homeodomain-like_sf"/>
</dbReference>
<evidence type="ECO:0000313" key="4">
    <source>
        <dbReference type="Proteomes" id="UP001160148"/>
    </source>
</evidence>
<accession>A0AAV0VXT6</accession>
<gene>
    <name evidence="3" type="ORF">MEUPH1_LOCUS3380</name>
</gene>
<comment type="caution">
    <text evidence="3">The sequence shown here is derived from an EMBL/GenBank/DDBJ whole genome shotgun (WGS) entry which is preliminary data.</text>
</comment>
<dbReference type="Proteomes" id="UP001160148">
    <property type="component" value="Unassembled WGS sequence"/>
</dbReference>
<feature type="domain" description="HTH psq-type" evidence="2">
    <location>
        <begin position="17"/>
        <end position="53"/>
    </location>
</feature>
<evidence type="ECO:0000259" key="2">
    <source>
        <dbReference type="Pfam" id="PF05225"/>
    </source>
</evidence>
<dbReference type="InterPro" id="IPR007889">
    <property type="entry name" value="HTH_Psq"/>
</dbReference>
<dbReference type="SUPFAM" id="SSF46689">
    <property type="entry name" value="Homeodomain-like"/>
    <property type="match status" value="1"/>
</dbReference>
<comment type="subcellular location">
    <subcellularLocation>
        <location evidence="1">Nucleus</location>
    </subcellularLocation>
</comment>
<dbReference type="Pfam" id="PF05225">
    <property type="entry name" value="HTH_psq"/>
    <property type="match status" value="1"/>
</dbReference>